<evidence type="ECO:0000313" key="3">
    <source>
        <dbReference type="EMBL" id="PSR57189.1"/>
    </source>
</evidence>
<organism evidence="3 4">
    <name type="scientific">Adhaeribacter arboris</name>
    <dbReference type="NCBI Taxonomy" id="2072846"/>
    <lineage>
        <taxon>Bacteria</taxon>
        <taxon>Pseudomonadati</taxon>
        <taxon>Bacteroidota</taxon>
        <taxon>Cytophagia</taxon>
        <taxon>Cytophagales</taxon>
        <taxon>Hymenobacteraceae</taxon>
        <taxon>Adhaeribacter</taxon>
    </lineage>
</organism>
<dbReference type="Pfam" id="PF12706">
    <property type="entry name" value="Lactamase_B_2"/>
    <property type="match status" value="1"/>
</dbReference>
<dbReference type="GO" id="GO:0016787">
    <property type="term" value="F:hydrolase activity"/>
    <property type="evidence" value="ECO:0007669"/>
    <property type="project" value="UniProtKB-KW"/>
</dbReference>
<keyword evidence="4" id="KW-1185">Reference proteome</keyword>
<keyword evidence="1" id="KW-0378">Hydrolase</keyword>
<dbReference type="Gene3D" id="3.60.15.10">
    <property type="entry name" value="Ribonuclease Z/Hydroxyacylglutathione hydrolase-like"/>
    <property type="match status" value="1"/>
</dbReference>
<dbReference type="InterPro" id="IPR050114">
    <property type="entry name" value="UPF0173_UPF0282_UlaG_hydrolase"/>
</dbReference>
<evidence type="ECO:0000313" key="4">
    <source>
        <dbReference type="Proteomes" id="UP000240357"/>
    </source>
</evidence>
<name>A0A2T2YNY6_9BACT</name>
<reference evidence="3 4" key="1">
    <citation type="submission" date="2018-03" db="EMBL/GenBank/DDBJ databases">
        <title>Adhaeribacter sp. HMF7605 Genome sequencing and assembly.</title>
        <authorList>
            <person name="Kang H."/>
            <person name="Kang J."/>
            <person name="Cha I."/>
            <person name="Kim H."/>
            <person name="Joh K."/>
        </authorList>
    </citation>
    <scope>NUCLEOTIDE SEQUENCE [LARGE SCALE GENOMIC DNA]</scope>
    <source>
        <strain evidence="3 4">HMF7605</strain>
    </source>
</reference>
<evidence type="ECO:0000256" key="1">
    <source>
        <dbReference type="ARBA" id="ARBA00022801"/>
    </source>
</evidence>
<dbReference type="PANTHER" id="PTHR43546">
    <property type="entry name" value="UPF0173 METAL-DEPENDENT HYDROLASE MJ1163-RELATED"/>
    <property type="match status" value="1"/>
</dbReference>
<protein>
    <recommendedName>
        <fullName evidence="2">Metallo-beta-lactamase domain-containing protein</fullName>
    </recommendedName>
</protein>
<sequence length="257" mass="28578">MKPNNRIQLLRHATLVIQIGNGKILVDPMLSAKNEMDPIPNCGNDIRIPMVDLPVHAEELNKIINDVDAVAITHLHRDHWDTAAQNLIPKNKLIYCQPADTAKIKEQGFLQVTPVDTTLNWKEITISRTQGQHGTGEIGQQMGEVSGFVFRDKNQTIYVAGDTIWCPEVEAALQKYKPEITILNAGGAQFLTGGPITMTSVDILKVQETLPHTKVIAVHMDTVNHCFVKRSNLKRVIFEQNLTAKVIIPEDGQLLSV</sequence>
<accession>A0A2T2YNY6</accession>
<comment type="caution">
    <text evidence="3">The sequence shown here is derived from an EMBL/GenBank/DDBJ whole genome shotgun (WGS) entry which is preliminary data.</text>
</comment>
<dbReference type="InterPro" id="IPR001279">
    <property type="entry name" value="Metallo-B-lactamas"/>
</dbReference>
<feature type="domain" description="Metallo-beta-lactamase" evidence="2">
    <location>
        <begin position="41"/>
        <end position="220"/>
    </location>
</feature>
<proteinExistence type="predicted"/>
<dbReference type="OrthoDB" id="9805728at2"/>
<dbReference type="InterPro" id="IPR036866">
    <property type="entry name" value="RibonucZ/Hydroxyglut_hydro"/>
</dbReference>
<dbReference type="PANTHER" id="PTHR43546:SF9">
    <property type="entry name" value="L-ASCORBATE-6-PHOSPHATE LACTONASE ULAG-RELATED"/>
    <property type="match status" value="1"/>
</dbReference>
<gene>
    <name evidence="3" type="ORF">AHMF7605_05845</name>
</gene>
<evidence type="ECO:0000259" key="2">
    <source>
        <dbReference type="Pfam" id="PF12706"/>
    </source>
</evidence>
<dbReference type="SUPFAM" id="SSF56281">
    <property type="entry name" value="Metallo-hydrolase/oxidoreductase"/>
    <property type="match status" value="1"/>
</dbReference>
<dbReference type="EMBL" id="PYFT01000001">
    <property type="protein sequence ID" value="PSR57189.1"/>
    <property type="molecule type" value="Genomic_DNA"/>
</dbReference>
<dbReference type="AlphaFoldDB" id="A0A2T2YNY6"/>
<dbReference type="Proteomes" id="UP000240357">
    <property type="component" value="Unassembled WGS sequence"/>
</dbReference>